<dbReference type="Gramene" id="PNT71431">
    <property type="protein sequence ID" value="PNT71431"/>
    <property type="gene ID" value="BRADI_2g27406v3"/>
</dbReference>
<name>A0A2K2DAY7_BRADI</name>
<reference evidence="3" key="3">
    <citation type="submission" date="2018-08" db="UniProtKB">
        <authorList>
            <consortium name="EnsemblPlants"/>
        </authorList>
    </citation>
    <scope>IDENTIFICATION</scope>
    <source>
        <strain evidence="3">cv. Bd21</strain>
    </source>
</reference>
<proteinExistence type="predicted"/>
<feature type="region of interest" description="Disordered" evidence="1">
    <location>
        <begin position="484"/>
        <end position="515"/>
    </location>
</feature>
<accession>A0A2K2DAY7</accession>
<dbReference type="PANTHER" id="PTHR34303">
    <property type="entry name" value="OS01G0890400 PROTEIN-RELATED"/>
    <property type="match status" value="1"/>
</dbReference>
<evidence type="ECO:0000313" key="2">
    <source>
        <dbReference type="EMBL" id="PNT71431.1"/>
    </source>
</evidence>
<gene>
    <name evidence="2" type="ORF">BRADI_2g27406v3</name>
</gene>
<dbReference type="AlphaFoldDB" id="A0A2K2DAY7"/>
<evidence type="ECO:0000256" key="1">
    <source>
        <dbReference type="SAM" id="MobiDB-lite"/>
    </source>
</evidence>
<dbReference type="PANTHER" id="PTHR34303:SF8">
    <property type="entry name" value="OS09G0372600 PROTEIN"/>
    <property type="match status" value="1"/>
</dbReference>
<dbReference type="EnsemblPlants" id="PNT71431">
    <property type="protein sequence ID" value="PNT71431"/>
    <property type="gene ID" value="BRADI_2g27406v3"/>
</dbReference>
<dbReference type="InParanoid" id="A0A2K2DAY7"/>
<protein>
    <recommendedName>
        <fullName evidence="5">DUF4283 domain-containing protein</fullName>
    </recommendedName>
</protein>
<reference evidence="2" key="2">
    <citation type="submission" date="2017-06" db="EMBL/GenBank/DDBJ databases">
        <title>WGS assembly of Brachypodium distachyon.</title>
        <authorList>
            <consortium name="The International Brachypodium Initiative"/>
            <person name="Lucas S."/>
            <person name="Harmon-Smith M."/>
            <person name="Lail K."/>
            <person name="Tice H."/>
            <person name="Grimwood J."/>
            <person name="Bruce D."/>
            <person name="Barry K."/>
            <person name="Shu S."/>
            <person name="Lindquist E."/>
            <person name="Wang M."/>
            <person name="Pitluck S."/>
            <person name="Vogel J.P."/>
            <person name="Garvin D.F."/>
            <person name="Mockler T.C."/>
            <person name="Schmutz J."/>
            <person name="Rokhsar D."/>
            <person name="Bevan M.W."/>
        </authorList>
    </citation>
    <scope>NUCLEOTIDE SEQUENCE</scope>
    <source>
        <strain evidence="2">Bd21</strain>
    </source>
</reference>
<feature type="region of interest" description="Disordered" evidence="1">
    <location>
        <begin position="230"/>
        <end position="249"/>
    </location>
</feature>
<evidence type="ECO:0008006" key="5">
    <source>
        <dbReference type="Google" id="ProtNLM"/>
    </source>
</evidence>
<dbReference type="OrthoDB" id="675134at2759"/>
<feature type="compositionally biased region" description="Pro residues" evidence="1">
    <location>
        <begin position="1"/>
        <end position="13"/>
    </location>
</feature>
<evidence type="ECO:0000313" key="3">
    <source>
        <dbReference type="EnsemblPlants" id="PNT71431"/>
    </source>
</evidence>
<dbReference type="Proteomes" id="UP000008810">
    <property type="component" value="Chromosome 2"/>
</dbReference>
<sequence>MSPAPPPGSPGPPDDADGFLSPSTPKILRRRPPDSAAPFMQTPGDALLHLALRLCVAGLLPAVATLATLLAGVGMDLSASTAPSAARRLPMLLMGVQGACLLPLWTLQSPMSVHGSAWCPRARAGQTVASCREPERCRHCWSFGHRQSTCRHSGLRPSRLSYSSSIASPASSVSNSNSISISHISDSPVLAVMSDFIPLDVAVEIISSDTDSSSFEDKFMVHDSLLRVDDVPEPDEEDPEELQFDSDNDHVLALPPAALAASSDGYEEFCSGEDSDGGGLSDSAPPSADARPDCLDVFMPPVNVEHFNNLAYVYAHPTPPPPPPPASSPAFFIRRVLRSHDFHPTASLRPSSQGAALVCFGSHFEQEFAVHNSPYIGREHTVYLNRHNDTQNRFLFDNRNLAALSMIDYLLEHWFPAHILTSTAPFANPFEIDPICISGVDYSQVLVIVQARSLSVIPRTLAVHGSTGEGTITEVHIIHSQDLDPVHENNPFPPPSGGSGGSGGSNDGFDSDGSGGGDFPVFTDANLAPPLPPVVNSSNFAGRVVQMPGGLAMMASPRPFMRATPLDAKPRDVSINLFPGFYDVHVTGTNGEHSFYRLPMQVAGSRGLLVANLATCTIGHLTKISLVGPLKQPMTSVEVICRDTESFSLVSEPPLSLEDANLLLLQDVMPAEPAPSPVVPHRSARLASIEPATYTSILDKVSGRKKLKMEGGLASASTKESFQRLSFLKSLTKVVLLSLARTSFS</sequence>
<feature type="compositionally biased region" description="Gly residues" evidence="1">
    <location>
        <begin position="497"/>
        <end position="506"/>
    </location>
</feature>
<keyword evidence="4" id="KW-1185">Reference proteome</keyword>
<feature type="region of interest" description="Disordered" evidence="1">
    <location>
        <begin position="265"/>
        <end position="289"/>
    </location>
</feature>
<evidence type="ECO:0000313" key="4">
    <source>
        <dbReference type="Proteomes" id="UP000008810"/>
    </source>
</evidence>
<feature type="region of interest" description="Disordered" evidence="1">
    <location>
        <begin position="1"/>
        <end position="39"/>
    </location>
</feature>
<reference evidence="2 3" key="1">
    <citation type="journal article" date="2010" name="Nature">
        <title>Genome sequencing and analysis of the model grass Brachypodium distachyon.</title>
        <authorList>
            <consortium name="International Brachypodium Initiative"/>
        </authorList>
    </citation>
    <scope>NUCLEOTIDE SEQUENCE [LARGE SCALE GENOMIC DNA]</scope>
    <source>
        <strain evidence="2 3">Bd21</strain>
    </source>
</reference>
<feature type="compositionally biased region" description="Acidic residues" evidence="1">
    <location>
        <begin position="265"/>
        <end position="276"/>
    </location>
</feature>
<feature type="compositionally biased region" description="Acidic residues" evidence="1">
    <location>
        <begin position="231"/>
        <end position="246"/>
    </location>
</feature>
<dbReference type="EMBL" id="CM000881">
    <property type="protein sequence ID" value="PNT71431.1"/>
    <property type="molecule type" value="Genomic_DNA"/>
</dbReference>
<organism evidence="2">
    <name type="scientific">Brachypodium distachyon</name>
    <name type="common">Purple false brome</name>
    <name type="synonym">Trachynia distachya</name>
    <dbReference type="NCBI Taxonomy" id="15368"/>
    <lineage>
        <taxon>Eukaryota</taxon>
        <taxon>Viridiplantae</taxon>
        <taxon>Streptophyta</taxon>
        <taxon>Embryophyta</taxon>
        <taxon>Tracheophyta</taxon>
        <taxon>Spermatophyta</taxon>
        <taxon>Magnoliopsida</taxon>
        <taxon>Liliopsida</taxon>
        <taxon>Poales</taxon>
        <taxon>Poaceae</taxon>
        <taxon>BOP clade</taxon>
        <taxon>Pooideae</taxon>
        <taxon>Stipodae</taxon>
        <taxon>Brachypodieae</taxon>
        <taxon>Brachypodium</taxon>
    </lineage>
</organism>